<evidence type="ECO:0000256" key="6">
    <source>
        <dbReference type="ARBA" id="ARBA00023136"/>
    </source>
</evidence>
<reference evidence="11" key="3">
    <citation type="submission" date="2020-04" db="EMBL/GenBank/DDBJ databases">
        <authorList>
            <person name="Grover C.E."/>
            <person name="Arick M.A. II"/>
            <person name="Thrash A."/>
            <person name="Conover J.L."/>
            <person name="Sanders W.S."/>
            <person name="Peterson D.G."/>
            <person name="Scheffler J.A."/>
            <person name="Scheffler B.E."/>
            <person name="Wendel J.F."/>
        </authorList>
    </citation>
    <scope>NUCLEOTIDE SEQUENCE</scope>
    <source>
        <strain evidence="11">8</strain>
        <tissue evidence="11">Leaf</tissue>
    </source>
</reference>
<dbReference type="InterPro" id="IPR011417">
    <property type="entry name" value="ANTH_dom"/>
</dbReference>
<dbReference type="GO" id="GO:0000149">
    <property type="term" value="F:SNARE binding"/>
    <property type="evidence" value="ECO:0007669"/>
    <property type="project" value="TreeGrafter"/>
</dbReference>
<evidence type="ECO:0000256" key="8">
    <source>
        <dbReference type="ARBA" id="ARBA00023329"/>
    </source>
</evidence>
<dbReference type="GO" id="GO:0005546">
    <property type="term" value="F:phosphatidylinositol-4,5-bisphosphate binding"/>
    <property type="evidence" value="ECO:0007669"/>
    <property type="project" value="TreeGrafter"/>
</dbReference>
<dbReference type="Gene3D" id="1.25.40.90">
    <property type="match status" value="1"/>
</dbReference>
<dbReference type="PANTHER" id="PTHR22951:SF19">
    <property type="entry name" value="OS08G0467300 PROTEIN"/>
    <property type="match status" value="1"/>
</dbReference>
<feature type="domain" description="ENTH" evidence="9">
    <location>
        <begin position="24"/>
        <end position="155"/>
    </location>
</feature>
<keyword evidence="8" id="KW-0968">Cytoplasmic vesicle</keyword>
<dbReference type="AlphaFoldDB" id="A0A0D2TYV6"/>
<dbReference type="GO" id="GO:0048268">
    <property type="term" value="P:clathrin coat assembly"/>
    <property type="evidence" value="ECO:0007669"/>
    <property type="project" value="InterPro"/>
</dbReference>
<reference evidence="10 12" key="1">
    <citation type="journal article" date="2012" name="Nature">
        <title>Repeated polyploidization of Gossypium genomes and the evolution of spinnable cotton fibres.</title>
        <authorList>
            <person name="Paterson A.H."/>
            <person name="Wendel J.F."/>
            <person name="Gundlach H."/>
            <person name="Guo H."/>
            <person name="Jenkins J."/>
            <person name="Jin D."/>
            <person name="Llewellyn D."/>
            <person name="Showmaker K.C."/>
            <person name="Shu S."/>
            <person name="Udall J."/>
            <person name="Yoo M.J."/>
            <person name="Byers R."/>
            <person name="Chen W."/>
            <person name="Doron-Faigenboim A."/>
            <person name="Duke M.V."/>
            <person name="Gong L."/>
            <person name="Grimwood J."/>
            <person name="Grover C."/>
            <person name="Grupp K."/>
            <person name="Hu G."/>
            <person name="Lee T.H."/>
            <person name="Li J."/>
            <person name="Lin L."/>
            <person name="Liu T."/>
            <person name="Marler B.S."/>
            <person name="Page J.T."/>
            <person name="Roberts A.W."/>
            <person name="Romanel E."/>
            <person name="Sanders W.S."/>
            <person name="Szadkowski E."/>
            <person name="Tan X."/>
            <person name="Tang H."/>
            <person name="Xu C."/>
            <person name="Wang J."/>
            <person name="Wang Z."/>
            <person name="Zhang D."/>
            <person name="Zhang L."/>
            <person name="Ashrafi H."/>
            <person name="Bedon F."/>
            <person name="Bowers J.E."/>
            <person name="Brubaker C.L."/>
            <person name="Chee P.W."/>
            <person name="Das S."/>
            <person name="Gingle A.R."/>
            <person name="Haigler C.H."/>
            <person name="Harker D."/>
            <person name="Hoffmann L.V."/>
            <person name="Hovav R."/>
            <person name="Jones D.C."/>
            <person name="Lemke C."/>
            <person name="Mansoor S."/>
            <person name="ur Rahman M."/>
            <person name="Rainville L.N."/>
            <person name="Rambani A."/>
            <person name="Reddy U.K."/>
            <person name="Rong J.K."/>
            <person name="Saranga Y."/>
            <person name="Scheffler B.E."/>
            <person name="Scheffler J.A."/>
            <person name="Stelly D.M."/>
            <person name="Triplett B.A."/>
            <person name="Van Deynze A."/>
            <person name="Vaslin M.F."/>
            <person name="Waghmare V.N."/>
            <person name="Walford S.A."/>
            <person name="Wright R.J."/>
            <person name="Zaki E.A."/>
            <person name="Zhang T."/>
            <person name="Dennis E.S."/>
            <person name="Mayer K.F."/>
            <person name="Peterson D.G."/>
            <person name="Rokhsar D.S."/>
            <person name="Wang X."/>
            <person name="Schmutz J."/>
        </authorList>
    </citation>
    <scope>NUCLEOTIDE SEQUENCE [LARGE SCALE GENOMIC DNA]</scope>
</reference>
<evidence type="ECO:0000256" key="5">
    <source>
        <dbReference type="ARBA" id="ARBA00023034"/>
    </source>
</evidence>
<evidence type="ECO:0000256" key="7">
    <source>
        <dbReference type="ARBA" id="ARBA00023176"/>
    </source>
</evidence>
<dbReference type="InterPro" id="IPR008942">
    <property type="entry name" value="ENTH_VHS"/>
</dbReference>
<evidence type="ECO:0000256" key="2">
    <source>
        <dbReference type="ARBA" id="ARBA00004555"/>
    </source>
</evidence>
<keyword evidence="4" id="KW-0254">Endocytosis</keyword>
<dbReference type="GO" id="GO:0005545">
    <property type="term" value="F:1-phosphatidylinositol binding"/>
    <property type="evidence" value="ECO:0007669"/>
    <property type="project" value="TreeGrafter"/>
</dbReference>
<dbReference type="GO" id="GO:0072583">
    <property type="term" value="P:clathrin-dependent endocytosis"/>
    <property type="evidence" value="ECO:0007669"/>
    <property type="project" value="InterPro"/>
</dbReference>
<gene>
    <name evidence="10" type="ORF">B456_009G329100</name>
    <name evidence="11" type="ORF">Gorai_013207</name>
</gene>
<dbReference type="InterPro" id="IPR048050">
    <property type="entry name" value="ANTH_N_plant"/>
</dbReference>
<dbReference type="OMA" id="SHDEQCM"/>
<evidence type="ECO:0000256" key="4">
    <source>
        <dbReference type="ARBA" id="ARBA00022583"/>
    </source>
</evidence>
<organism evidence="10 12">
    <name type="scientific">Gossypium raimondii</name>
    <name type="common">Peruvian cotton</name>
    <name type="synonym">Gossypium klotzschianum subsp. raimondii</name>
    <dbReference type="NCBI Taxonomy" id="29730"/>
    <lineage>
        <taxon>Eukaryota</taxon>
        <taxon>Viridiplantae</taxon>
        <taxon>Streptophyta</taxon>
        <taxon>Embryophyta</taxon>
        <taxon>Tracheophyta</taxon>
        <taxon>Spermatophyta</taxon>
        <taxon>Magnoliopsida</taxon>
        <taxon>eudicotyledons</taxon>
        <taxon>Gunneridae</taxon>
        <taxon>Pentapetalae</taxon>
        <taxon>rosids</taxon>
        <taxon>malvids</taxon>
        <taxon>Malvales</taxon>
        <taxon>Malvaceae</taxon>
        <taxon>Malvoideae</taxon>
        <taxon>Gossypium</taxon>
    </lineage>
</organism>
<dbReference type="Pfam" id="PF07651">
    <property type="entry name" value="ANTH"/>
    <property type="match status" value="1"/>
</dbReference>
<dbReference type="GO" id="GO:0005794">
    <property type="term" value="C:Golgi apparatus"/>
    <property type="evidence" value="ECO:0007669"/>
    <property type="project" value="UniProtKB-SubCell"/>
</dbReference>
<dbReference type="InterPro" id="IPR045192">
    <property type="entry name" value="AP180-like"/>
</dbReference>
<dbReference type="EMBL" id="JABEZZ010000009">
    <property type="protein sequence ID" value="MBA0596385.1"/>
    <property type="molecule type" value="Genomic_DNA"/>
</dbReference>
<dbReference type="PROSITE" id="PS50942">
    <property type="entry name" value="ENTH"/>
    <property type="match status" value="1"/>
</dbReference>
<evidence type="ECO:0000256" key="3">
    <source>
        <dbReference type="ARBA" id="ARBA00004600"/>
    </source>
</evidence>
<evidence type="ECO:0000313" key="10">
    <source>
        <dbReference type="EMBL" id="KJB60871.1"/>
    </source>
</evidence>
<keyword evidence="6" id="KW-0472">Membrane</keyword>
<keyword evidence="7" id="KW-0168">Coated pit</keyword>
<dbReference type="GO" id="GO:0006900">
    <property type="term" value="P:vesicle budding from membrane"/>
    <property type="evidence" value="ECO:0007669"/>
    <property type="project" value="TreeGrafter"/>
</dbReference>
<proteinExistence type="predicted"/>
<comment type="subcellular location">
    <subcellularLocation>
        <location evidence="1">Cytoplasmic vesicle</location>
        <location evidence="1">Clathrin-coated vesicle</location>
    </subcellularLocation>
    <subcellularLocation>
        <location evidence="2">Golgi apparatus</location>
    </subcellularLocation>
    <subcellularLocation>
        <location evidence="3">Membrane</location>
        <location evidence="3">Clathrin-coated pit</location>
    </subcellularLocation>
</comment>
<dbReference type="SUPFAM" id="SSF89009">
    <property type="entry name" value="GAT-like domain"/>
    <property type="match status" value="1"/>
</dbReference>
<dbReference type="Proteomes" id="UP000593578">
    <property type="component" value="Unassembled WGS sequence"/>
</dbReference>
<dbReference type="InterPro" id="IPR013809">
    <property type="entry name" value="ENTH"/>
</dbReference>
<dbReference type="PANTHER" id="PTHR22951">
    <property type="entry name" value="CLATHRIN ASSEMBLY PROTEIN"/>
    <property type="match status" value="1"/>
</dbReference>
<sequence>MLWKLVSAAIKDNNSLIKAKFSRKDSCRNYDLEAAIIKVTSHDNYSIDRRNAQIVFSWIRASSISLRPFVWALSKRMEKTRSWDVALKGLMLMHGVLRCKVPAVQNMGRLPFDFSDFTDGHSKLSKTWGFNAFIRDYYAFLDKRAALSYDQHNQKAQHRHPLMLQSLLNVQNLQFLLGLLLKVRPLADNMNVGLIIEAMNCFTVEIFDFYTELALEILQKATEHAEEISLFLDFRSEYYGTPTNANELPTVTQILEEDVQQKLERIANGDSDKTCRDIGFVENDKMAKDLTKENLIDAIVGQIDKTKVSGLETIITDKWVVFYENVNVNGIKNINTVAEETAGKDLNLIPIYHYEIPDLITF</sequence>
<evidence type="ECO:0000313" key="11">
    <source>
        <dbReference type="EMBL" id="MBA0596385.1"/>
    </source>
</evidence>
<dbReference type="Proteomes" id="UP000032304">
    <property type="component" value="Chromosome 9"/>
</dbReference>
<evidence type="ECO:0000256" key="1">
    <source>
        <dbReference type="ARBA" id="ARBA00004132"/>
    </source>
</evidence>
<keyword evidence="5" id="KW-0333">Golgi apparatus</keyword>
<keyword evidence="12" id="KW-1185">Reference proteome</keyword>
<dbReference type="STRING" id="29730.A0A0D2TYV6"/>
<reference evidence="11 13" key="2">
    <citation type="journal article" date="2019" name="Genome Biol. Evol.">
        <title>Insights into the evolution of the New World diploid cottons (Gossypium, subgenus Houzingenia) based on genome sequencing.</title>
        <authorList>
            <person name="Grover C.E."/>
            <person name="Arick M.A. 2nd"/>
            <person name="Thrash A."/>
            <person name="Conover J.L."/>
            <person name="Sanders W.S."/>
            <person name="Peterson D.G."/>
            <person name="Frelichowski J.E."/>
            <person name="Scheffler J.A."/>
            <person name="Scheffler B.E."/>
            <person name="Wendel J.F."/>
        </authorList>
    </citation>
    <scope>NUCLEOTIDE SEQUENCE [LARGE SCALE GENOMIC DNA]</scope>
    <source>
        <strain evidence="11">8</strain>
        <tissue evidence="11">Leaf</tissue>
    </source>
</reference>
<name>A0A0D2TYV6_GOSRA</name>
<dbReference type="EMBL" id="CM001748">
    <property type="protein sequence ID" value="KJB60871.1"/>
    <property type="molecule type" value="Genomic_DNA"/>
</dbReference>
<dbReference type="GO" id="GO:0030136">
    <property type="term" value="C:clathrin-coated vesicle"/>
    <property type="evidence" value="ECO:0007669"/>
    <property type="project" value="UniProtKB-SubCell"/>
</dbReference>
<protein>
    <recommendedName>
        <fullName evidence="9">ENTH domain-containing protein</fullName>
    </recommendedName>
</protein>
<evidence type="ECO:0000259" key="9">
    <source>
        <dbReference type="PROSITE" id="PS50942"/>
    </source>
</evidence>
<dbReference type="eggNOG" id="KOG0251">
    <property type="taxonomic scope" value="Eukaryota"/>
</dbReference>
<evidence type="ECO:0000313" key="12">
    <source>
        <dbReference type="Proteomes" id="UP000032304"/>
    </source>
</evidence>
<dbReference type="GO" id="GO:0032050">
    <property type="term" value="F:clathrin heavy chain binding"/>
    <property type="evidence" value="ECO:0007669"/>
    <property type="project" value="TreeGrafter"/>
</dbReference>
<dbReference type="FunFam" id="1.25.40.90:FF:000027">
    <property type="entry name" value="Putative clathrin assembly protein"/>
    <property type="match status" value="1"/>
</dbReference>
<dbReference type="GO" id="GO:0005905">
    <property type="term" value="C:clathrin-coated pit"/>
    <property type="evidence" value="ECO:0007669"/>
    <property type="project" value="UniProtKB-SubCell"/>
</dbReference>
<dbReference type="CDD" id="cd16987">
    <property type="entry name" value="ANTH_N_AP180_plant"/>
    <property type="match status" value="1"/>
</dbReference>
<evidence type="ECO:0000313" key="13">
    <source>
        <dbReference type="Proteomes" id="UP000593578"/>
    </source>
</evidence>
<dbReference type="Gramene" id="KJB60871">
    <property type="protein sequence ID" value="KJB60871"/>
    <property type="gene ID" value="B456_009G329100"/>
</dbReference>
<accession>A0A0D2TYV6</accession>
<dbReference type="SUPFAM" id="SSF48464">
    <property type="entry name" value="ENTH/VHS domain"/>
    <property type="match status" value="1"/>
</dbReference>